<comment type="caution">
    <text evidence="1">The sequence shown here is derived from an EMBL/GenBank/DDBJ whole genome shotgun (WGS) entry which is preliminary data.</text>
</comment>
<dbReference type="Proteomes" id="UP000091857">
    <property type="component" value="Chromosome 14"/>
</dbReference>
<evidence type="ECO:0000313" key="1">
    <source>
        <dbReference type="EMBL" id="KAG8639693.1"/>
    </source>
</evidence>
<protein>
    <submittedName>
        <fullName evidence="1">Uncharacterized protein</fullName>
    </submittedName>
</protein>
<organism evidence="1 2">
    <name type="scientific">Manihot esculenta</name>
    <name type="common">Cassava</name>
    <name type="synonym">Jatropha manihot</name>
    <dbReference type="NCBI Taxonomy" id="3983"/>
    <lineage>
        <taxon>Eukaryota</taxon>
        <taxon>Viridiplantae</taxon>
        <taxon>Streptophyta</taxon>
        <taxon>Embryophyta</taxon>
        <taxon>Tracheophyta</taxon>
        <taxon>Spermatophyta</taxon>
        <taxon>Magnoliopsida</taxon>
        <taxon>eudicotyledons</taxon>
        <taxon>Gunneridae</taxon>
        <taxon>Pentapetalae</taxon>
        <taxon>rosids</taxon>
        <taxon>fabids</taxon>
        <taxon>Malpighiales</taxon>
        <taxon>Euphorbiaceae</taxon>
        <taxon>Crotonoideae</taxon>
        <taxon>Manihoteae</taxon>
        <taxon>Manihot</taxon>
    </lineage>
</organism>
<reference evidence="2" key="1">
    <citation type="journal article" date="2016" name="Nat. Biotechnol.">
        <title>Sequencing wild and cultivated cassava and related species reveals extensive interspecific hybridization and genetic diversity.</title>
        <authorList>
            <person name="Bredeson J.V."/>
            <person name="Lyons J.B."/>
            <person name="Prochnik S.E."/>
            <person name="Wu G.A."/>
            <person name="Ha C.M."/>
            <person name="Edsinger-Gonzales E."/>
            <person name="Grimwood J."/>
            <person name="Schmutz J."/>
            <person name="Rabbi I.Y."/>
            <person name="Egesi C."/>
            <person name="Nauluvula P."/>
            <person name="Lebot V."/>
            <person name="Ndunguru J."/>
            <person name="Mkamilo G."/>
            <person name="Bart R.S."/>
            <person name="Setter T.L."/>
            <person name="Gleadow R.M."/>
            <person name="Kulakow P."/>
            <person name="Ferguson M.E."/>
            <person name="Rounsley S."/>
            <person name="Rokhsar D.S."/>
        </authorList>
    </citation>
    <scope>NUCLEOTIDE SEQUENCE [LARGE SCALE GENOMIC DNA]</scope>
    <source>
        <strain evidence="2">cv. AM560-2</strain>
    </source>
</reference>
<name>A0ACB7GJL5_MANES</name>
<accession>A0ACB7GJL5</accession>
<keyword evidence="2" id="KW-1185">Reference proteome</keyword>
<proteinExistence type="predicted"/>
<gene>
    <name evidence="1" type="ORF">MANES_14G163412v8</name>
</gene>
<dbReference type="EMBL" id="CM004400">
    <property type="protein sequence ID" value="KAG8639693.1"/>
    <property type="molecule type" value="Genomic_DNA"/>
</dbReference>
<evidence type="ECO:0000313" key="2">
    <source>
        <dbReference type="Proteomes" id="UP000091857"/>
    </source>
</evidence>
<sequence length="42" mass="4531">MTKKFLMTYSQPAETEIFLQVDIFTACGSKSVSAGSQPAETS</sequence>